<comment type="caution">
    <text evidence="1">The sequence shown here is derived from an EMBL/GenBank/DDBJ whole genome shotgun (WGS) entry which is preliminary data.</text>
</comment>
<reference evidence="1 2" key="1">
    <citation type="journal article" date="2016" name="Nat. Commun.">
        <title>Thousands of microbial genomes shed light on interconnected biogeochemical processes in an aquifer system.</title>
        <authorList>
            <person name="Anantharaman K."/>
            <person name="Brown C.T."/>
            <person name="Hug L.A."/>
            <person name="Sharon I."/>
            <person name="Castelle C.J."/>
            <person name="Probst A.J."/>
            <person name="Thomas B.C."/>
            <person name="Singh A."/>
            <person name="Wilkins M.J."/>
            <person name="Karaoz U."/>
            <person name="Brodie E.L."/>
            <person name="Williams K.H."/>
            <person name="Hubbard S.S."/>
            <person name="Banfield J.F."/>
        </authorList>
    </citation>
    <scope>NUCLEOTIDE SEQUENCE [LARGE SCALE GENOMIC DNA]</scope>
</reference>
<sequence length="172" mass="19774">MRKPIQFEFSGKKYSIGYGAEGINRNYLTPQEHYLLGSGLDLPENTQPRDWLKPYALLMKTRGIDEVTKEREKHNALASALMAGMVDSDFDSMLVFKLSPLNKNGETESLAKIIGRFNPEIEEFTPYTDDQSEQVMELFLRNSKEEDRGEGKDFFESLKYFQDNPRSGIESE</sequence>
<dbReference type="STRING" id="1797517.A3F61_04435"/>
<accession>A0A1G1V6S9</accession>
<dbReference type="Proteomes" id="UP000178272">
    <property type="component" value="Unassembled WGS sequence"/>
</dbReference>
<evidence type="ECO:0000313" key="1">
    <source>
        <dbReference type="EMBL" id="OGY11099.1"/>
    </source>
</evidence>
<evidence type="ECO:0000313" key="2">
    <source>
        <dbReference type="Proteomes" id="UP000178272"/>
    </source>
</evidence>
<gene>
    <name evidence="1" type="ORF">A3F61_04435</name>
</gene>
<dbReference type="EMBL" id="MHCA01000044">
    <property type="protein sequence ID" value="OGY11099.1"/>
    <property type="molecule type" value="Genomic_DNA"/>
</dbReference>
<protein>
    <submittedName>
        <fullName evidence="1">Uncharacterized protein</fullName>
    </submittedName>
</protein>
<proteinExistence type="predicted"/>
<dbReference type="AlphaFoldDB" id="A0A1G1V6S9"/>
<organism evidence="1 2">
    <name type="scientific">Candidatus Blackburnbacteria bacterium RIFCSPHIGHO2_12_FULL_41_13b</name>
    <dbReference type="NCBI Taxonomy" id="1797517"/>
    <lineage>
        <taxon>Bacteria</taxon>
        <taxon>Candidatus Blackburniibacteriota</taxon>
    </lineage>
</organism>
<name>A0A1G1V6S9_9BACT</name>